<dbReference type="EMBL" id="BARU01007768">
    <property type="protein sequence ID" value="GAH47223.1"/>
    <property type="molecule type" value="Genomic_DNA"/>
</dbReference>
<gene>
    <name evidence="2" type="ORF">S03H2_15297</name>
</gene>
<name>X1HPJ8_9ZZZZ</name>
<keyword evidence="1" id="KW-0812">Transmembrane</keyword>
<proteinExistence type="predicted"/>
<comment type="caution">
    <text evidence="2">The sequence shown here is derived from an EMBL/GenBank/DDBJ whole genome shotgun (WGS) entry which is preliminary data.</text>
</comment>
<keyword evidence="1" id="KW-0472">Membrane</keyword>
<feature type="transmembrane region" description="Helical" evidence="1">
    <location>
        <begin position="93"/>
        <end position="111"/>
    </location>
</feature>
<sequence>YLENYLTDHMCQDFYYLQNHIDGTLQKSTFFSKEIMVQINNFEMLACLAKAIDSIEHDIELGVNSTFMNNFLVKPKYLKFAVQKTKTNYTHDMFNLITIFTASSLLTAFFWKKYNEMFPSAGFKAKYFMEMFRVWNSFNDTAINNLNLPVLTYITWSHWKLNGNSDFNKKNIIIDLLNEKITTENLINYDLGNLAYILINTRFMKKYYQIVKSLFLEKFLEIDINRMILVNFNKIPQILRAAITVILEFEETSEVGNLIFKNN</sequence>
<feature type="non-terminal residue" evidence="2">
    <location>
        <position position="1"/>
    </location>
</feature>
<organism evidence="2">
    <name type="scientific">marine sediment metagenome</name>
    <dbReference type="NCBI Taxonomy" id="412755"/>
    <lineage>
        <taxon>unclassified sequences</taxon>
        <taxon>metagenomes</taxon>
        <taxon>ecological metagenomes</taxon>
    </lineage>
</organism>
<protein>
    <submittedName>
        <fullName evidence="2">Uncharacterized protein</fullName>
    </submittedName>
</protein>
<reference evidence="2" key="1">
    <citation type="journal article" date="2014" name="Front. Microbiol.">
        <title>High frequency of phylogenetically diverse reductive dehalogenase-homologous genes in deep subseafloor sedimentary metagenomes.</title>
        <authorList>
            <person name="Kawai M."/>
            <person name="Futagami T."/>
            <person name="Toyoda A."/>
            <person name="Takaki Y."/>
            <person name="Nishi S."/>
            <person name="Hori S."/>
            <person name="Arai W."/>
            <person name="Tsubouchi T."/>
            <person name="Morono Y."/>
            <person name="Uchiyama I."/>
            <person name="Ito T."/>
            <person name="Fujiyama A."/>
            <person name="Inagaki F."/>
            <person name="Takami H."/>
        </authorList>
    </citation>
    <scope>NUCLEOTIDE SEQUENCE</scope>
    <source>
        <strain evidence="2">Expedition CK06-06</strain>
    </source>
</reference>
<evidence type="ECO:0000256" key="1">
    <source>
        <dbReference type="SAM" id="Phobius"/>
    </source>
</evidence>
<dbReference type="AlphaFoldDB" id="X1HPJ8"/>
<accession>X1HPJ8</accession>
<evidence type="ECO:0000313" key="2">
    <source>
        <dbReference type="EMBL" id="GAH47223.1"/>
    </source>
</evidence>
<keyword evidence="1" id="KW-1133">Transmembrane helix</keyword>